<dbReference type="Pfam" id="PF06276">
    <property type="entry name" value="FhuF"/>
    <property type="match status" value="1"/>
</dbReference>
<evidence type="ECO:0000259" key="7">
    <source>
        <dbReference type="SMART" id="SM01006"/>
    </source>
</evidence>
<dbReference type="Gene3D" id="6.10.250.3370">
    <property type="match status" value="1"/>
</dbReference>
<dbReference type="InterPro" id="IPR019432">
    <property type="entry name" value="Acyltransferase_MbtK/IucB-like"/>
</dbReference>
<accession>A0ABU2H8W6</accession>
<comment type="function">
    <text evidence="1">Acyltransferase required for the direct transfer of medium- to long-chain fatty acyl moieties from a carrier protein (MbtL) on to the epsilon-amino group of lysine residue in the mycobactin core.</text>
</comment>
<dbReference type="PANTHER" id="PTHR34384">
    <property type="entry name" value="L-2,3-DIAMINOPROPANOATE--CITRATE LIGASE"/>
    <property type="match status" value="1"/>
</dbReference>
<gene>
    <name evidence="8" type="ORF">RIF23_13335</name>
</gene>
<dbReference type="InterPro" id="IPR037455">
    <property type="entry name" value="LucA/IucC-like"/>
</dbReference>
<comment type="similarity">
    <text evidence="3">Belongs to the IucA/IucC family.</text>
</comment>
<dbReference type="EMBL" id="JAVLVT010000005">
    <property type="protein sequence ID" value="MDS1271280.1"/>
    <property type="molecule type" value="Genomic_DNA"/>
</dbReference>
<dbReference type="Pfam" id="PF13523">
    <property type="entry name" value="Acetyltransf_8"/>
    <property type="match status" value="1"/>
</dbReference>
<keyword evidence="8" id="KW-0012">Acyltransferase</keyword>
<dbReference type="InterPro" id="IPR007310">
    <property type="entry name" value="Aerobactin_biosyn_IucA/IucC_N"/>
</dbReference>
<dbReference type="GO" id="GO:0016746">
    <property type="term" value="F:acyltransferase activity"/>
    <property type="evidence" value="ECO:0007669"/>
    <property type="project" value="UniProtKB-KW"/>
</dbReference>
<name>A0ABU2H8W6_9ACTN</name>
<feature type="domain" description="Acyltransferase MbtK/IucB-like conserved" evidence="7">
    <location>
        <begin position="19"/>
        <end position="66"/>
    </location>
</feature>
<dbReference type="SMART" id="SM01006">
    <property type="entry name" value="AlcB"/>
    <property type="match status" value="1"/>
</dbReference>
<dbReference type="Gene3D" id="3.30.310.280">
    <property type="match status" value="1"/>
</dbReference>
<dbReference type="InterPro" id="IPR016181">
    <property type="entry name" value="Acyl_CoA_acyltransferase"/>
</dbReference>
<keyword evidence="9" id="KW-1185">Reference proteome</keyword>
<evidence type="ECO:0000256" key="2">
    <source>
        <dbReference type="ARBA" id="ARBA00005102"/>
    </source>
</evidence>
<evidence type="ECO:0000256" key="6">
    <source>
        <dbReference type="SAM" id="MobiDB-lite"/>
    </source>
</evidence>
<evidence type="ECO:0000256" key="3">
    <source>
        <dbReference type="ARBA" id="ARBA00007832"/>
    </source>
</evidence>
<dbReference type="Proteomes" id="UP001250214">
    <property type="component" value="Unassembled WGS sequence"/>
</dbReference>
<comment type="pathway">
    <text evidence="2">Siderophore biosynthesis; mycobactin biosynthesis.</text>
</comment>
<evidence type="ECO:0000256" key="4">
    <source>
        <dbReference type="ARBA" id="ARBA00020586"/>
    </source>
</evidence>
<dbReference type="PANTHER" id="PTHR34384:SF6">
    <property type="entry name" value="STAPHYLOFERRIN B SYNTHASE"/>
    <property type="match status" value="1"/>
</dbReference>
<sequence length="812" mass="92218">MTETVFVRTDPCLGRFSLHHVDRASHIPLLHSWLTHPKSVFWQLGSATQADIEREFTEIEEDPHRLALLGQHDGQPAFLVERYSPQHTPLRHHYQGRTGDTGMHVLVAPTDTPRHGFTRAVLDTVMQWLFATPGVERVVVEPDVRNRKMHRLNAAVGFQIHHTIDLPDKQAYLSTCTRQQYHATTPHGAAPQPTTTGPDPARERPDTVISHLTPDTWHRANRLLTAKALAEFAHERLVLPRLEGRDYVVTSDDTRTEYRFTARRRSLDHWVVDPESITRIRDGQELSPETTALVLDLRETLDIDPTLLPTYLEELTTTLASWSHKLATRRHTAAELAHSDFQTIEAGMTEGHPCFVANSGRIGLDANEYLAYAPETGATTRLVWLAARREYCTLTHSHDLDRQTLLTTELAPDTLERFTRVLAEQALTLADVHLIPVHPWQWWNRTTVTFADALARRDLICLGYGDDDYQPQQSVRTLYNRSAPHRHYVKTAMSVRNMGFLRGLSAAYMRSTPAINDWVTRIVVEDPELRASGFTVLRERAAVGFHHEHYEAATESGSPYRMMLAALWRESPHTHLDPGSNQRLATMAALLHVDSAGESLVAALIAESQLGAREWLRRYLDVYLRPILHCFYAHDLVFMPHGENVILVLEQGVPHRALIKDIAEEVALLDPDRPLPQGVARIRAEVDEELRPLSILTDVFDCFLRFLNSVLAEEGLLAEEDFWQVVAQCVADYQHDHPELNSRFARWDLFTERFGLSCLNRLQLRNNERMVDLQDPASAIQLAGDLQNPIAAYAPDVKRRSGTDPAPVPPRR</sequence>
<dbReference type="SUPFAM" id="SSF55729">
    <property type="entry name" value="Acyl-CoA N-acyltransferases (Nat)"/>
    <property type="match status" value="1"/>
</dbReference>
<proteinExistence type="inferred from homology"/>
<organism evidence="8 9">
    <name type="scientific">Lipingzhangella rawalii</name>
    <dbReference type="NCBI Taxonomy" id="2055835"/>
    <lineage>
        <taxon>Bacteria</taxon>
        <taxon>Bacillati</taxon>
        <taxon>Actinomycetota</taxon>
        <taxon>Actinomycetes</taxon>
        <taxon>Streptosporangiales</taxon>
        <taxon>Nocardiopsidaceae</taxon>
        <taxon>Lipingzhangella</taxon>
    </lineage>
</organism>
<feature type="region of interest" description="Disordered" evidence="6">
    <location>
        <begin position="182"/>
        <end position="204"/>
    </location>
</feature>
<evidence type="ECO:0000256" key="1">
    <source>
        <dbReference type="ARBA" id="ARBA00003818"/>
    </source>
</evidence>
<dbReference type="Gene3D" id="3.40.630.30">
    <property type="match status" value="1"/>
</dbReference>
<evidence type="ECO:0000313" key="8">
    <source>
        <dbReference type="EMBL" id="MDS1271280.1"/>
    </source>
</evidence>
<comment type="caution">
    <text evidence="8">The sequence shown here is derived from an EMBL/GenBank/DDBJ whole genome shotgun (WGS) entry which is preliminary data.</text>
</comment>
<evidence type="ECO:0000313" key="9">
    <source>
        <dbReference type="Proteomes" id="UP001250214"/>
    </source>
</evidence>
<dbReference type="InterPro" id="IPR022770">
    <property type="entry name" value="IucA/IucC-like_C"/>
</dbReference>
<dbReference type="Pfam" id="PF04183">
    <property type="entry name" value="IucA_IucC"/>
    <property type="match status" value="1"/>
</dbReference>
<protein>
    <recommendedName>
        <fullName evidence="4">Lysine N-acyltransferase MbtK</fullName>
    </recommendedName>
    <alternativeName>
        <fullName evidence="5">Mycobactin synthase protein K</fullName>
    </alternativeName>
</protein>
<dbReference type="Gene3D" id="1.10.510.40">
    <property type="match status" value="1"/>
</dbReference>
<evidence type="ECO:0000256" key="5">
    <source>
        <dbReference type="ARBA" id="ARBA00031122"/>
    </source>
</evidence>
<dbReference type="RefSeq" id="WP_310912807.1">
    <property type="nucleotide sequence ID" value="NZ_JAVLVT010000005.1"/>
</dbReference>
<reference evidence="9" key="1">
    <citation type="submission" date="2023-07" db="EMBL/GenBank/DDBJ databases">
        <title>Novel species in the genus Lipingzhangella isolated from Sambhar Salt Lake.</title>
        <authorList>
            <person name="Jiya N."/>
            <person name="Kajale S."/>
            <person name="Sharma A."/>
        </authorList>
    </citation>
    <scope>NUCLEOTIDE SEQUENCE [LARGE SCALE GENOMIC DNA]</scope>
    <source>
        <strain evidence="9">LS1_29</strain>
    </source>
</reference>
<keyword evidence="8" id="KW-0808">Transferase</keyword>